<sequence length="275" mass="31540">MSYRSFENFVSDEFCTDLLSSNILRPSDQDLDVESMLKNFSVEVSRILIMHAPIKVKTVPVRNTTPWTNSSITHARAERRKAERVWRRSRLTVHYEIYKSKQNEVFKLIDASRRNYFHDKISACNNDQKKLFTIVHGLLGSKQCSDVLPLHDCREDLANVFSNFFVDKVKKFNLNKKSTSTGNRFDDLYQFSGKQLNSFEPTAINEIILIVKKSSSAFCDLDPLPSNLLKDDKILNALMPTITEIIIKSLKPGTVPDSMKCALIKPLVKKASYRL</sequence>
<dbReference type="OrthoDB" id="10072198at2759"/>
<name>A0A9Q1H5T6_HOLLE</name>
<accession>A0A9Q1H5T6</accession>
<dbReference type="AlphaFoldDB" id="A0A9Q1H5T6"/>
<proteinExistence type="predicted"/>
<dbReference type="PANTHER" id="PTHR46670">
    <property type="entry name" value="ENDO/EXONUCLEASE/PHOSPHATASE DOMAIN-CONTAINING PROTEIN"/>
    <property type="match status" value="1"/>
</dbReference>
<comment type="caution">
    <text evidence="1">The sequence shown here is derived from an EMBL/GenBank/DDBJ whole genome shotgun (WGS) entry which is preliminary data.</text>
</comment>
<keyword evidence="2" id="KW-1185">Reference proteome</keyword>
<reference evidence="1" key="1">
    <citation type="submission" date="2021-10" db="EMBL/GenBank/DDBJ databases">
        <title>Tropical sea cucumber genome reveals ecological adaptation and Cuvierian tubules defense mechanism.</title>
        <authorList>
            <person name="Chen T."/>
        </authorList>
    </citation>
    <scope>NUCLEOTIDE SEQUENCE</scope>
    <source>
        <strain evidence="1">Nanhai2018</strain>
        <tissue evidence="1">Muscle</tissue>
    </source>
</reference>
<evidence type="ECO:0000313" key="2">
    <source>
        <dbReference type="Proteomes" id="UP001152320"/>
    </source>
</evidence>
<dbReference type="PANTHER" id="PTHR46670:SF3">
    <property type="entry name" value="ENDONUCLEASE_EXONUCLEASE_PHOSPHATASE DOMAIN-CONTAINING PROTEIN"/>
    <property type="match status" value="1"/>
</dbReference>
<organism evidence="1 2">
    <name type="scientific">Holothuria leucospilota</name>
    <name type="common">Black long sea cucumber</name>
    <name type="synonym">Mertensiothuria leucospilota</name>
    <dbReference type="NCBI Taxonomy" id="206669"/>
    <lineage>
        <taxon>Eukaryota</taxon>
        <taxon>Metazoa</taxon>
        <taxon>Echinodermata</taxon>
        <taxon>Eleutherozoa</taxon>
        <taxon>Echinozoa</taxon>
        <taxon>Holothuroidea</taxon>
        <taxon>Aspidochirotacea</taxon>
        <taxon>Aspidochirotida</taxon>
        <taxon>Holothuriidae</taxon>
        <taxon>Holothuria</taxon>
    </lineage>
</organism>
<gene>
    <name evidence="1" type="ORF">HOLleu_23788</name>
</gene>
<dbReference type="EMBL" id="JAIZAY010000011">
    <property type="protein sequence ID" value="KAJ8033525.1"/>
    <property type="molecule type" value="Genomic_DNA"/>
</dbReference>
<dbReference type="Proteomes" id="UP001152320">
    <property type="component" value="Chromosome 11"/>
</dbReference>
<evidence type="ECO:0000313" key="1">
    <source>
        <dbReference type="EMBL" id="KAJ8033525.1"/>
    </source>
</evidence>
<protein>
    <submittedName>
        <fullName evidence="1">Uncharacterized protein</fullName>
    </submittedName>
</protein>